<gene>
    <name evidence="1" type="ORF">MSG28_003275</name>
</gene>
<dbReference type="EMBL" id="CM046105">
    <property type="protein sequence ID" value="KAI8434754.1"/>
    <property type="molecule type" value="Genomic_DNA"/>
</dbReference>
<comment type="caution">
    <text evidence="1">The sequence shown here is derived from an EMBL/GenBank/DDBJ whole genome shotgun (WGS) entry which is preliminary data.</text>
</comment>
<proteinExistence type="predicted"/>
<name>A0ACC0KEG1_CHOFU</name>
<protein>
    <submittedName>
        <fullName evidence="1">Uncharacterized protein</fullName>
    </submittedName>
</protein>
<keyword evidence="2" id="KW-1185">Reference proteome</keyword>
<dbReference type="Proteomes" id="UP001064048">
    <property type="component" value="Chromosome 5"/>
</dbReference>
<evidence type="ECO:0000313" key="1">
    <source>
        <dbReference type="EMBL" id="KAI8434754.1"/>
    </source>
</evidence>
<organism evidence="1 2">
    <name type="scientific">Choristoneura fumiferana</name>
    <name type="common">Spruce budworm moth</name>
    <name type="synonym">Archips fumiferana</name>
    <dbReference type="NCBI Taxonomy" id="7141"/>
    <lineage>
        <taxon>Eukaryota</taxon>
        <taxon>Metazoa</taxon>
        <taxon>Ecdysozoa</taxon>
        <taxon>Arthropoda</taxon>
        <taxon>Hexapoda</taxon>
        <taxon>Insecta</taxon>
        <taxon>Pterygota</taxon>
        <taxon>Neoptera</taxon>
        <taxon>Endopterygota</taxon>
        <taxon>Lepidoptera</taxon>
        <taxon>Glossata</taxon>
        <taxon>Ditrysia</taxon>
        <taxon>Tortricoidea</taxon>
        <taxon>Tortricidae</taxon>
        <taxon>Tortricinae</taxon>
        <taxon>Choristoneura</taxon>
    </lineage>
</organism>
<evidence type="ECO:0000313" key="2">
    <source>
        <dbReference type="Proteomes" id="UP001064048"/>
    </source>
</evidence>
<accession>A0ACC0KEG1</accession>
<reference evidence="1 2" key="1">
    <citation type="journal article" date="2022" name="Genome Biol. Evol.">
        <title>The Spruce Budworm Genome: Reconstructing the Evolutionary History of Antifreeze Proteins.</title>
        <authorList>
            <person name="Beliveau C."/>
            <person name="Gagne P."/>
            <person name="Picq S."/>
            <person name="Vernygora O."/>
            <person name="Keeling C.I."/>
            <person name="Pinkney K."/>
            <person name="Doucet D."/>
            <person name="Wen F."/>
            <person name="Johnston J.S."/>
            <person name="Maaroufi H."/>
            <person name="Boyle B."/>
            <person name="Laroche J."/>
            <person name="Dewar K."/>
            <person name="Juretic N."/>
            <person name="Blackburn G."/>
            <person name="Nisole A."/>
            <person name="Brunet B."/>
            <person name="Brandao M."/>
            <person name="Lumley L."/>
            <person name="Duan J."/>
            <person name="Quan G."/>
            <person name="Lucarotti C.J."/>
            <person name="Roe A.D."/>
            <person name="Sperling F.A.H."/>
            <person name="Levesque R.C."/>
            <person name="Cusson M."/>
        </authorList>
    </citation>
    <scope>NUCLEOTIDE SEQUENCE [LARGE SCALE GENOMIC DNA]</scope>
    <source>
        <strain evidence="1">Glfc:IPQL:Cfum</strain>
    </source>
</reference>
<sequence>MKLIVFFLIVGTNISDNGRASLDSFVPMSTNILLEDTTKNADKSCYRPCKFNVKPRRCHFDFKIEPTIQEDGRPAITVNGMTPGPPIHVCVNDVVIVVVSNKVPGQDLGIHWHGIEQKGTPFMDGVPMVTQCPISYGSSYKYSFRASSPGTFFYHADSVNHQSDGVYGALIVNQPQPLEPHSTMYDYDRSQENTLVVAAKFPELLTGNLEDYSQLKPSSLLINGIEDDFKLFVLPGYAYRLRLINAIAVSCPVVVSIDQHEMAIISTDGKPVKPFSTSSVQLYPGERMDVVVRASEKTGGYWVRVHGNDACANLSAHAMLVYSGFNYTAMLHNGIEDAIPKGDTDTITYGQTLESSQEAPIIIPARSVVLSIDRNILQFKDTDNDFRYISDAIPKKPFFPASLSLKDKGVVQINKKSFLYPNVPLLTRPTDIRKEIKCIVGKEVKNQEPQCMLVLDANRGEILELVLLNEGFGSNDSFTFHLHGYSMQVVASWQRGNDEPISKEEFLKLDTEGSVKRNLQTPPLKDTIVVPNKGFTIVRIKVDRGGSWMLECRSCGLASLPTALIINVPETLPKSLLNSIPKCGNYKPPDVLLN</sequence>